<dbReference type="Proteomes" id="UP000823405">
    <property type="component" value="Unassembled WGS sequence"/>
</dbReference>
<proteinExistence type="predicted"/>
<feature type="region of interest" description="Disordered" evidence="1">
    <location>
        <begin position="25"/>
        <end position="46"/>
    </location>
</feature>
<organism evidence="3 4">
    <name type="scientific">Linnemannia gamsii</name>
    <dbReference type="NCBI Taxonomy" id="64522"/>
    <lineage>
        <taxon>Eukaryota</taxon>
        <taxon>Fungi</taxon>
        <taxon>Fungi incertae sedis</taxon>
        <taxon>Mucoromycota</taxon>
        <taxon>Mortierellomycotina</taxon>
        <taxon>Mortierellomycetes</taxon>
        <taxon>Mortierellales</taxon>
        <taxon>Mortierellaceae</taxon>
        <taxon>Linnemannia</taxon>
    </lineage>
</organism>
<sequence length="453" mass="51873">MASDICFLHFRIHDTTLASTSTATTSSSSFSINSNNNNNENNNNSTASLQSSAVTKAGGLQEWLCQLSILDDKTTVRGLLGPLVNPELKKAPALAACCTLQVATVPRMTPPSGANTQVQSRPSSNKARVLYAKTIQSEDLFRQGVEFYMDRQDVLADRHYYEFTLILSSLHNKLLGPPDGPQDTHTLALSESDPVARNVDPLVEMMTQFHQHTPTADVECRFIDRNGHVRLCVYAHQAILSIYPTFSEKMAQAQSNPYRRSKNTVVVLQIPIESCATFQRMIEFIYSGKLPIEAFNPRDDEQWKKLFDLAKEYGLDRNPNSMPWMDWHLQELKQVLTEENVLEIYFAWGYAHEDVMRLCVDHVAERQHVQYQGKEFNSVVLDMIKGRFMGKPGCREFQDAFVTQDWGVYASQRSQQKRQYQRDCVMNSPFLRPQQRPVQQQQRQRQMQGRFQF</sequence>
<dbReference type="Pfam" id="PF00651">
    <property type="entry name" value="BTB"/>
    <property type="match status" value="1"/>
</dbReference>
<dbReference type="AlphaFoldDB" id="A0A9P6QUA0"/>
<comment type="caution">
    <text evidence="3">The sequence shown here is derived from an EMBL/GenBank/DDBJ whole genome shotgun (WGS) entry which is preliminary data.</text>
</comment>
<feature type="domain" description="BTB" evidence="2">
    <location>
        <begin position="233"/>
        <end position="294"/>
    </location>
</feature>
<dbReference type="PROSITE" id="PS50097">
    <property type="entry name" value="BTB"/>
    <property type="match status" value="1"/>
</dbReference>
<dbReference type="EMBL" id="JAAAIN010002508">
    <property type="protein sequence ID" value="KAG0292426.1"/>
    <property type="molecule type" value="Genomic_DNA"/>
</dbReference>
<keyword evidence="4" id="KW-1185">Reference proteome</keyword>
<evidence type="ECO:0000256" key="1">
    <source>
        <dbReference type="SAM" id="MobiDB-lite"/>
    </source>
</evidence>
<feature type="region of interest" description="Disordered" evidence="1">
    <location>
        <begin position="434"/>
        <end position="453"/>
    </location>
</feature>
<gene>
    <name evidence="3" type="ORF">BGZ97_005592</name>
</gene>
<dbReference type="CDD" id="cd18186">
    <property type="entry name" value="BTB_POZ_ZBTB_KLHL-like"/>
    <property type="match status" value="1"/>
</dbReference>
<evidence type="ECO:0000313" key="4">
    <source>
        <dbReference type="Proteomes" id="UP000823405"/>
    </source>
</evidence>
<dbReference type="OrthoDB" id="2380198at2759"/>
<reference evidence="3" key="1">
    <citation type="journal article" date="2020" name="Fungal Divers.">
        <title>Resolving the Mortierellaceae phylogeny through synthesis of multi-gene phylogenetics and phylogenomics.</title>
        <authorList>
            <person name="Vandepol N."/>
            <person name="Liber J."/>
            <person name="Desiro A."/>
            <person name="Na H."/>
            <person name="Kennedy M."/>
            <person name="Barry K."/>
            <person name="Grigoriev I.V."/>
            <person name="Miller A.N."/>
            <person name="O'Donnell K."/>
            <person name="Stajich J.E."/>
            <person name="Bonito G."/>
        </authorList>
    </citation>
    <scope>NUCLEOTIDE SEQUENCE</scope>
    <source>
        <strain evidence="3">NVP60</strain>
    </source>
</reference>
<dbReference type="Gene3D" id="3.30.710.10">
    <property type="entry name" value="Potassium Channel Kv1.1, Chain A"/>
    <property type="match status" value="1"/>
</dbReference>
<accession>A0A9P6QUA0</accession>
<evidence type="ECO:0000313" key="3">
    <source>
        <dbReference type="EMBL" id="KAG0292426.1"/>
    </source>
</evidence>
<evidence type="ECO:0000259" key="2">
    <source>
        <dbReference type="PROSITE" id="PS50097"/>
    </source>
</evidence>
<dbReference type="InterPro" id="IPR000210">
    <property type="entry name" value="BTB/POZ_dom"/>
</dbReference>
<dbReference type="InterPro" id="IPR011333">
    <property type="entry name" value="SKP1/BTB/POZ_sf"/>
</dbReference>
<name>A0A9P6QUA0_9FUNG</name>
<protein>
    <recommendedName>
        <fullName evidence="2">BTB domain-containing protein</fullName>
    </recommendedName>
</protein>